<protein>
    <submittedName>
        <fullName evidence="1">Phage tail assembly protein</fullName>
    </submittedName>
</protein>
<accession>A0ABT1FFB4</accession>
<dbReference type="Proteomes" id="UP001204615">
    <property type="component" value="Unassembled WGS sequence"/>
</dbReference>
<dbReference type="EMBL" id="JAMZEK010000004">
    <property type="protein sequence ID" value="MCP1376047.1"/>
    <property type="molecule type" value="Genomic_DNA"/>
</dbReference>
<name>A0ABT1FFB4_9GAMM</name>
<dbReference type="Pfam" id="PF10109">
    <property type="entry name" value="Phage_TAC_7"/>
    <property type="match status" value="1"/>
</dbReference>
<dbReference type="RefSeq" id="WP_253568851.1">
    <property type="nucleotide sequence ID" value="NZ_JAMZEK010000004.1"/>
</dbReference>
<evidence type="ECO:0000313" key="1">
    <source>
        <dbReference type="EMBL" id="MCP1376047.1"/>
    </source>
</evidence>
<proteinExistence type="predicted"/>
<evidence type="ECO:0000313" key="2">
    <source>
        <dbReference type="Proteomes" id="UP001204615"/>
    </source>
</evidence>
<organism evidence="1 2">
    <name type="scientific">Dyella lutea</name>
    <dbReference type="NCBI Taxonomy" id="2950441"/>
    <lineage>
        <taxon>Bacteria</taxon>
        <taxon>Pseudomonadati</taxon>
        <taxon>Pseudomonadota</taxon>
        <taxon>Gammaproteobacteria</taxon>
        <taxon>Lysobacterales</taxon>
        <taxon>Rhodanobacteraceae</taxon>
        <taxon>Dyella</taxon>
    </lineage>
</organism>
<keyword evidence="2" id="KW-1185">Reference proteome</keyword>
<comment type="caution">
    <text evidence="1">The sequence shown here is derived from an EMBL/GenBank/DDBJ whole genome shotgun (WGS) entry which is preliminary data.</text>
</comment>
<dbReference type="InterPro" id="IPR019289">
    <property type="entry name" value="Phage_tail_E/E"/>
</dbReference>
<sequence length="98" mass="10800">MFDEEEKTITLRKPVTLGSGDGAITYTELKLREPLGLELEKASRADTNFGQMITLISLIAKVPRAAAERLCQRDLQEANDYLQGFSERGQPAETAGQS</sequence>
<gene>
    <name evidence="1" type="ORF">NC595_18520</name>
</gene>
<reference evidence="1 2" key="1">
    <citation type="submission" date="2022-06" db="EMBL/GenBank/DDBJ databases">
        <title>Dyella sp. Sa strain:Sa Genome sequencing.</title>
        <authorList>
            <person name="Park S."/>
        </authorList>
    </citation>
    <scope>NUCLEOTIDE SEQUENCE [LARGE SCALE GENOMIC DNA]</scope>
    <source>
        <strain evidence="1 2">Sa</strain>
    </source>
</reference>